<dbReference type="Proteomes" id="UP000392064">
    <property type="component" value="Chromosome"/>
</dbReference>
<name>A0A5Q2MF62_9ACTN</name>
<dbReference type="GO" id="GO:0016020">
    <property type="term" value="C:membrane"/>
    <property type="evidence" value="ECO:0007669"/>
    <property type="project" value="InterPro"/>
</dbReference>
<dbReference type="Gene3D" id="3.40.50.12580">
    <property type="match status" value="1"/>
</dbReference>
<dbReference type="InterPro" id="IPR043148">
    <property type="entry name" value="TagF_C"/>
</dbReference>
<dbReference type="EMBL" id="CP045737">
    <property type="protein sequence ID" value="QGG40301.1"/>
    <property type="molecule type" value="Genomic_DNA"/>
</dbReference>
<protein>
    <submittedName>
        <fullName evidence="1">Uncharacterized protein</fullName>
    </submittedName>
</protein>
<reference evidence="1 2" key="1">
    <citation type="submission" date="2019-11" db="EMBL/GenBank/DDBJ databases">
        <authorList>
            <person name="Li J."/>
        </authorList>
    </citation>
    <scope>NUCLEOTIDE SEQUENCE [LARGE SCALE GENOMIC DNA]</scope>
    <source>
        <strain evidence="1 2">MF47</strain>
    </source>
</reference>
<accession>A0A5Q2MF62</accession>
<dbReference type="PANTHER" id="PTHR37316">
    <property type="entry name" value="TEICHOIC ACID GLYCEROL-PHOSPHATE PRIMASE"/>
    <property type="match status" value="1"/>
</dbReference>
<keyword evidence="2" id="KW-1185">Reference proteome</keyword>
<sequence length="561" mass="63537">MTAEPVRIIAASLHGLDVVDGGRTLRLTGTCRRPGTDGAEPPADQTLTLHWSDPDGVEVVQAVAEPRLRYEDGAHRWTGFVADVPIEQIPVGTTGLEIELTTPGGEPSRVVVHAAPGALATSRPIVSSGRRLQLYPSPSERAEVVAQAYPAPLAGVRWTAARAVRALKDIVRRRPYAFVQPLRALTLPFFVGREIWLVGERADTARDNGFHLFTYLRRERPDIRAYYVLDPSSDRFEELSALGRVVKHSSWRHRVLMVHATVLANAYSVKHMLPSRWKKQHYMRQLNWRIGAYRVYLKHGVNDKTKDVRRRTGGYDLFLTASHAETEAVRATSGYDQQIAETGLPRFDALVPTPRSRTILFMPTWRRYLAPDLFSDGSSGEIPFEGSTYQRFVDGFLTSERLHALLEQHDHRLEFMPHYNLRAQYADPTVGGDRVTILDGGASDIQEVMRRCDLFLTDYSSVHFDLAYLGTPMVYTHFDREEFSAGHAEPSWFDHERDGFGPVTYDLDATIDAVERYLVADCVREPEYDRRAQDAFTFHDRDNSRRAVEAIEHLVRTRGIT</sequence>
<proteinExistence type="predicted"/>
<evidence type="ECO:0000313" key="2">
    <source>
        <dbReference type="Proteomes" id="UP000392064"/>
    </source>
</evidence>
<dbReference type="Pfam" id="PF04464">
    <property type="entry name" value="Glyphos_transf"/>
    <property type="match status" value="1"/>
</dbReference>
<dbReference type="InterPro" id="IPR007554">
    <property type="entry name" value="Glycerophosphate_synth"/>
</dbReference>
<dbReference type="RefSeq" id="WP_153651573.1">
    <property type="nucleotide sequence ID" value="NZ_CP045737.1"/>
</dbReference>
<gene>
    <name evidence="1" type="ORF">GEV26_02345</name>
</gene>
<organism evidence="1 2">
    <name type="scientific">Aeromicrobium yanjiei</name>
    <dbReference type="NCBI Taxonomy" id="2662028"/>
    <lineage>
        <taxon>Bacteria</taxon>
        <taxon>Bacillati</taxon>
        <taxon>Actinomycetota</taxon>
        <taxon>Actinomycetes</taxon>
        <taxon>Propionibacteriales</taxon>
        <taxon>Nocardioidaceae</taxon>
        <taxon>Aeromicrobium</taxon>
    </lineage>
</organism>
<dbReference type="PANTHER" id="PTHR37316:SF3">
    <property type="entry name" value="TEICHOIC ACID GLYCEROL-PHOSPHATE TRANSFERASE"/>
    <property type="match status" value="1"/>
</dbReference>
<dbReference type="KEGG" id="aef:GEV26_02345"/>
<dbReference type="SUPFAM" id="SSF53756">
    <property type="entry name" value="UDP-Glycosyltransferase/glycogen phosphorylase"/>
    <property type="match status" value="1"/>
</dbReference>
<dbReference type="InterPro" id="IPR051612">
    <property type="entry name" value="Teichoic_Acid_Biosynth"/>
</dbReference>
<evidence type="ECO:0000313" key="1">
    <source>
        <dbReference type="EMBL" id="QGG40301.1"/>
    </source>
</evidence>
<dbReference type="GO" id="GO:0047355">
    <property type="term" value="F:CDP-glycerol glycerophosphotransferase activity"/>
    <property type="evidence" value="ECO:0007669"/>
    <property type="project" value="InterPro"/>
</dbReference>
<dbReference type="AlphaFoldDB" id="A0A5Q2MF62"/>